<evidence type="ECO:0000313" key="3">
    <source>
        <dbReference type="Proteomes" id="UP001153618"/>
    </source>
</evidence>
<gene>
    <name evidence="2" type="ORF">POLS_LOCUS8865</name>
</gene>
<keyword evidence="3" id="KW-1185">Reference proteome</keyword>
<accession>A0A9W4N3X5</accession>
<dbReference type="Proteomes" id="UP001153618">
    <property type="component" value="Unassembled WGS sequence"/>
</dbReference>
<dbReference type="AlphaFoldDB" id="A0A9W4N3X5"/>
<name>A0A9W4N3X5_PENOL</name>
<sequence length="278" mass="31150">MDDLLISPCHQKRLHQNLSQELQELQERSLEADGNHSPTTRCGPGRPPKIPQASQQLLKGSPEVDDNLYSPTARRRPGRPPKTPQASRQLLEGSLEAGDNHSPTTRCRPGRPPKTPQVSRQLLKGSPEADDNLYSLTARRRPGRLTKTPTLHFEESEGLEALSDSIYHQTHEEYPEVLPRVIPTSTQYNSDTSTFSIPNISLIIPTLVLSVVITNPPPPRYHTETIIDLTNSPQASSSIIIPTTRIEWYERCTIPSDDDSFDLDYQESLDNSEFDTEA</sequence>
<comment type="caution">
    <text evidence="2">The sequence shown here is derived from an EMBL/GenBank/DDBJ whole genome shotgun (WGS) entry which is preliminary data.</text>
</comment>
<feature type="region of interest" description="Disordered" evidence="1">
    <location>
        <begin position="28"/>
        <end position="147"/>
    </location>
</feature>
<protein>
    <submittedName>
        <fullName evidence="2">Uncharacterized protein</fullName>
    </submittedName>
</protein>
<dbReference type="EMBL" id="CAJVOS010000073">
    <property type="protein sequence ID" value="CAG8255193.1"/>
    <property type="molecule type" value="Genomic_DNA"/>
</dbReference>
<evidence type="ECO:0000256" key="1">
    <source>
        <dbReference type="SAM" id="MobiDB-lite"/>
    </source>
</evidence>
<proteinExistence type="predicted"/>
<evidence type="ECO:0000313" key="2">
    <source>
        <dbReference type="EMBL" id="CAG8255193.1"/>
    </source>
</evidence>
<reference evidence="2" key="1">
    <citation type="submission" date="2021-07" db="EMBL/GenBank/DDBJ databases">
        <authorList>
            <person name="Branca A.L. A."/>
        </authorList>
    </citation>
    <scope>NUCLEOTIDE SEQUENCE</scope>
</reference>
<organism evidence="2 3">
    <name type="scientific">Penicillium olsonii</name>
    <dbReference type="NCBI Taxonomy" id="99116"/>
    <lineage>
        <taxon>Eukaryota</taxon>
        <taxon>Fungi</taxon>
        <taxon>Dikarya</taxon>
        <taxon>Ascomycota</taxon>
        <taxon>Pezizomycotina</taxon>
        <taxon>Eurotiomycetes</taxon>
        <taxon>Eurotiomycetidae</taxon>
        <taxon>Eurotiales</taxon>
        <taxon>Aspergillaceae</taxon>
        <taxon>Penicillium</taxon>
    </lineage>
</organism>